<evidence type="ECO:0000313" key="2">
    <source>
        <dbReference type="Proteomes" id="UP000799118"/>
    </source>
</evidence>
<dbReference type="OrthoDB" id="3095218at2759"/>
<protein>
    <submittedName>
        <fullName evidence="1">Uncharacterized protein</fullName>
    </submittedName>
</protein>
<accession>A0A6A4GY86</accession>
<name>A0A6A4GY86_9AGAR</name>
<sequence length="54" mass="5875">DVLDTYINGPVDAETDPIQFWVSCLDKPGSKATPQDVLARMGLDFCTAPGMQFV</sequence>
<proteinExistence type="predicted"/>
<gene>
    <name evidence="1" type="ORF">BT96DRAFT_832849</name>
</gene>
<feature type="non-terminal residue" evidence="1">
    <location>
        <position position="1"/>
    </location>
</feature>
<dbReference type="Proteomes" id="UP000799118">
    <property type="component" value="Unassembled WGS sequence"/>
</dbReference>
<organism evidence="1 2">
    <name type="scientific">Gymnopus androsaceus JB14</name>
    <dbReference type="NCBI Taxonomy" id="1447944"/>
    <lineage>
        <taxon>Eukaryota</taxon>
        <taxon>Fungi</taxon>
        <taxon>Dikarya</taxon>
        <taxon>Basidiomycota</taxon>
        <taxon>Agaricomycotina</taxon>
        <taxon>Agaricomycetes</taxon>
        <taxon>Agaricomycetidae</taxon>
        <taxon>Agaricales</taxon>
        <taxon>Marasmiineae</taxon>
        <taxon>Omphalotaceae</taxon>
        <taxon>Gymnopus</taxon>
    </lineage>
</organism>
<dbReference type="AlphaFoldDB" id="A0A6A4GY86"/>
<dbReference type="EMBL" id="ML769644">
    <property type="protein sequence ID" value="KAE9390859.1"/>
    <property type="molecule type" value="Genomic_DNA"/>
</dbReference>
<evidence type="ECO:0000313" key="1">
    <source>
        <dbReference type="EMBL" id="KAE9390859.1"/>
    </source>
</evidence>
<keyword evidence="2" id="KW-1185">Reference proteome</keyword>
<reference evidence="1" key="1">
    <citation type="journal article" date="2019" name="Environ. Microbiol.">
        <title>Fungal ecological strategies reflected in gene transcription - a case study of two litter decomposers.</title>
        <authorList>
            <person name="Barbi F."/>
            <person name="Kohler A."/>
            <person name="Barry K."/>
            <person name="Baskaran P."/>
            <person name="Daum C."/>
            <person name="Fauchery L."/>
            <person name="Ihrmark K."/>
            <person name="Kuo A."/>
            <person name="LaButti K."/>
            <person name="Lipzen A."/>
            <person name="Morin E."/>
            <person name="Grigoriev I.V."/>
            <person name="Henrissat B."/>
            <person name="Lindahl B."/>
            <person name="Martin F."/>
        </authorList>
    </citation>
    <scope>NUCLEOTIDE SEQUENCE</scope>
    <source>
        <strain evidence="1">JB14</strain>
    </source>
</reference>